<proteinExistence type="predicted"/>
<evidence type="ECO:0000313" key="2">
    <source>
        <dbReference type="EMBL" id="MEQ2439860.1"/>
    </source>
</evidence>
<dbReference type="EMBL" id="JBBMFD010000003">
    <property type="protein sequence ID" value="MEQ2439860.1"/>
    <property type="molecule type" value="Genomic_DNA"/>
</dbReference>
<dbReference type="InterPro" id="IPR051454">
    <property type="entry name" value="RNA/ubiquinone_mod_enzymes"/>
</dbReference>
<comment type="caution">
    <text evidence="2">The sequence shown here is derived from an EMBL/GenBank/DDBJ whole genome shotgun (WGS) entry which is preliminary data.</text>
</comment>
<keyword evidence="3" id="KW-1185">Reference proteome</keyword>
<protein>
    <submittedName>
        <fullName evidence="2">U32 family peptidase</fullName>
    </submittedName>
</protein>
<accession>A0ABV1DZG3</accession>
<organism evidence="2 3">
    <name type="scientific">Solibaculum intestinale</name>
    <dbReference type="NCBI Taxonomy" id="3133165"/>
    <lineage>
        <taxon>Bacteria</taxon>
        <taxon>Bacillati</taxon>
        <taxon>Bacillota</taxon>
        <taxon>Clostridia</taxon>
        <taxon>Eubacteriales</taxon>
        <taxon>Oscillospiraceae</taxon>
        <taxon>Solibaculum</taxon>
    </lineage>
</organism>
<dbReference type="InterPro" id="IPR020988">
    <property type="entry name" value="Pept_U32_collagenase"/>
</dbReference>
<dbReference type="PANTHER" id="PTHR30217">
    <property type="entry name" value="PEPTIDASE U32 FAMILY"/>
    <property type="match status" value="1"/>
</dbReference>
<dbReference type="Pfam" id="PF12392">
    <property type="entry name" value="DUF3656"/>
    <property type="match status" value="1"/>
</dbReference>
<dbReference type="Pfam" id="PF01136">
    <property type="entry name" value="Peptidase_U32"/>
    <property type="match status" value="1"/>
</dbReference>
<dbReference type="RefSeq" id="WP_349218126.1">
    <property type="nucleotide sequence ID" value="NZ_JBBMFD010000003.1"/>
</dbReference>
<gene>
    <name evidence="2" type="ORF">WMO26_03355</name>
</gene>
<sequence>MTKNEKQNRLEILAPAGSMESVFAAVRTGADAVYLGAGQFNARQNAKNFDKDALSEAVAYCHGRDAKVYLTLNTLVGDQELAAALRTAFLACDLSIDGVIVQDLGLASLLHKKAPSLPLHGSTQMSVSSLDGLRTLKELGFCRAVLPRELTREELSYLAKHSPIELEVFVHGALCMSVSGQCYLSAMLGSRSGNRGLCAQPCRLPFRAEDGTNHVLSLKDLSIIDALPELEGMGIASAKIEGRMKRPEYVAAAVRACRASLSQGEVPSGWKQELQSVFSRSGFTDGYYKNRRGREMLGVRGKEDVTAAKEVLSSLEALSAKEAPRVPVTLALSVKGGQPVSLTVKDTKGNQIIEYAPPPQPVQTKPLSRERCEEQLRKTGGTPFLVEEVTLLLEEGMTLPVSAVNGLRREGLRKLLEARSQKDPIPYVKGEISEAVMEEKPEHPDLVASFSSLEQLPDLETVSRLQGVFVPLELPKEQLIAAAERLKAAGVPLGVRIPRPFGFYPKEKKERLLAAAKEAGIPFALAENLGDVKTCRDAGFSAAGGPFLNLFNSKAAEKARELGCRFAVLSPELTLSQAKAVTAGIPTGIFAYGRLPLMLMRNCPASGGCGTCKKNTSLVDRKGVRFPVRCGGGGFGELYNSVPTFLADRLSECAGVFFLYLSFFEESKEEVRALINRYQTGSGTPQKGTFTRGFAYRGVE</sequence>
<reference evidence="2 3" key="1">
    <citation type="submission" date="2024-03" db="EMBL/GenBank/DDBJ databases">
        <title>Human intestinal bacterial collection.</title>
        <authorList>
            <person name="Pauvert C."/>
            <person name="Hitch T.C.A."/>
            <person name="Clavel T."/>
        </authorList>
    </citation>
    <scope>NUCLEOTIDE SEQUENCE [LARGE SCALE GENOMIC DNA]</scope>
    <source>
        <strain evidence="2 3">CLA-JM-H44</strain>
    </source>
</reference>
<evidence type="ECO:0000259" key="1">
    <source>
        <dbReference type="Pfam" id="PF12392"/>
    </source>
</evidence>
<feature type="domain" description="Peptidase U32 collagenase" evidence="1">
    <location>
        <begin position="314"/>
        <end position="419"/>
    </location>
</feature>
<dbReference type="PANTHER" id="PTHR30217:SF10">
    <property type="entry name" value="23S RRNA 5-HYDROXYCYTIDINE C2501 SYNTHASE"/>
    <property type="match status" value="1"/>
</dbReference>
<dbReference type="InterPro" id="IPR001539">
    <property type="entry name" value="Peptidase_U32"/>
</dbReference>
<evidence type="ECO:0000313" key="3">
    <source>
        <dbReference type="Proteomes" id="UP001489509"/>
    </source>
</evidence>
<name>A0ABV1DZG3_9FIRM</name>
<dbReference type="Proteomes" id="UP001489509">
    <property type="component" value="Unassembled WGS sequence"/>
</dbReference>
<dbReference type="PROSITE" id="PS01276">
    <property type="entry name" value="PEPTIDASE_U32"/>
    <property type="match status" value="1"/>
</dbReference>